<dbReference type="InterPro" id="IPR038726">
    <property type="entry name" value="PDDEXK_AddAB-type"/>
</dbReference>
<keyword evidence="1" id="KW-0227">DNA damage</keyword>
<organism evidence="6 7">
    <name type="scientific">Actinoplanes oblitus</name>
    <dbReference type="NCBI Taxonomy" id="3040509"/>
    <lineage>
        <taxon>Bacteria</taxon>
        <taxon>Bacillati</taxon>
        <taxon>Actinomycetota</taxon>
        <taxon>Actinomycetes</taxon>
        <taxon>Micromonosporales</taxon>
        <taxon>Micromonosporaceae</taxon>
        <taxon>Actinoplanes</taxon>
    </lineage>
</organism>
<feature type="region of interest" description="Disordered" evidence="4">
    <location>
        <begin position="128"/>
        <end position="160"/>
    </location>
</feature>
<evidence type="ECO:0000313" key="7">
    <source>
        <dbReference type="Proteomes" id="UP001240150"/>
    </source>
</evidence>
<keyword evidence="3" id="KW-0234">DNA repair</keyword>
<dbReference type="EMBL" id="CP126980">
    <property type="protein sequence ID" value="WIM93800.1"/>
    <property type="molecule type" value="Genomic_DNA"/>
</dbReference>
<feature type="domain" description="PD-(D/E)XK endonuclease-like" evidence="5">
    <location>
        <begin position="37"/>
        <end position="110"/>
    </location>
</feature>
<accession>A0ABY8WA56</accession>
<reference evidence="6 7" key="1">
    <citation type="submission" date="2023-06" db="EMBL/GenBank/DDBJ databases">
        <authorList>
            <person name="Yushchuk O."/>
            <person name="Binda E."/>
            <person name="Ruckert-Reed C."/>
            <person name="Fedorenko V."/>
            <person name="Kalinowski J."/>
            <person name="Marinelli F."/>
        </authorList>
    </citation>
    <scope>NUCLEOTIDE SEQUENCE [LARGE SCALE GENOMIC DNA]</scope>
    <source>
        <strain evidence="6 7">NRRL 3884</strain>
    </source>
</reference>
<proteinExistence type="predicted"/>
<evidence type="ECO:0000259" key="5">
    <source>
        <dbReference type="Pfam" id="PF12705"/>
    </source>
</evidence>
<sequence length="392" mass="41663">MTAQTVFPPPQPRPGGPASPATSAGRPGLADRPSGPSLSPSRAADFKTCPLLFRFRTIDKLPEQPSADQVRGTLVHAVLERLFDLPAAERTPEAAAALVTPEWERLVSHEPALAALFAAESGPIGPIMGTVSAPPASDGTPPGPPSPGPSEPVADPAGVGHATEAVRDPAAVAAEADAMGQLALIDAPAGAAEAARLAAFLGSARDLLGGYFAVEDPQRLEPAERETLISTMIDDELLIRGYIDRLDVSPAGDLRVVDYKTGGAPREAFEGRALFQLKFYALVLWRTRGVVPRVLRLLYLKDAEVLDYSPEAAELERFERTLVALSQAVERAKRDREFRPKPSRLCGWCNHQALCPEFGGTPPPFPESPTAGLPADSEPDRLATPHQDNLVA</sequence>
<feature type="compositionally biased region" description="Pro residues" evidence="4">
    <location>
        <begin position="7"/>
        <end position="17"/>
    </location>
</feature>
<evidence type="ECO:0000256" key="4">
    <source>
        <dbReference type="SAM" id="MobiDB-lite"/>
    </source>
</evidence>
<keyword evidence="2" id="KW-0378">Hydrolase</keyword>
<evidence type="ECO:0000313" key="6">
    <source>
        <dbReference type="EMBL" id="WIM93800.1"/>
    </source>
</evidence>
<evidence type="ECO:0000256" key="2">
    <source>
        <dbReference type="ARBA" id="ARBA00022806"/>
    </source>
</evidence>
<feature type="compositionally biased region" description="Pro residues" evidence="4">
    <location>
        <begin position="141"/>
        <end position="150"/>
    </location>
</feature>
<dbReference type="RefSeq" id="WP_284915004.1">
    <property type="nucleotide sequence ID" value="NZ_CP126980.1"/>
</dbReference>
<dbReference type="Gene3D" id="3.90.320.10">
    <property type="match status" value="1"/>
</dbReference>
<feature type="region of interest" description="Disordered" evidence="4">
    <location>
        <begin position="1"/>
        <end position="43"/>
    </location>
</feature>
<name>A0ABY8WA56_9ACTN</name>
<evidence type="ECO:0000256" key="3">
    <source>
        <dbReference type="ARBA" id="ARBA00023204"/>
    </source>
</evidence>
<keyword evidence="2" id="KW-0067">ATP-binding</keyword>
<evidence type="ECO:0000256" key="1">
    <source>
        <dbReference type="ARBA" id="ARBA00022763"/>
    </source>
</evidence>
<dbReference type="InterPro" id="IPR011604">
    <property type="entry name" value="PDDEXK-like_dom_sf"/>
</dbReference>
<dbReference type="Pfam" id="PF12705">
    <property type="entry name" value="PDDEXK_1"/>
    <property type="match status" value="2"/>
</dbReference>
<feature type="region of interest" description="Disordered" evidence="4">
    <location>
        <begin position="360"/>
        <end position="392"/>
    </location>
</feature>
<keyword evidence="7" id="KW-1185">Reference proteome</keyword>
<protein>
    <submittedName>
        <fullName evidence="6">PD-(D/E)XK nuclease family protein</fullName>
    </submittedName>
</protein>
<keyword evidence="2" id="KW-0547">Nucleotide-binding</keyword>
<gene>
    <name evidence="6" type="ORF">ACTOB_005789</name>
</gene>
<feature type="domain" description="PD-(D/E)XK endonuclease-like" evidence="5">
    <location>
        <begin position="168"/>
        <end position="356"/>
    </location>
</feature>
<dbReference type="Proteomes" id="UP001240150">
    <property type="component" value="Chromosome"/>
</dbReference>
<keyword evidence="2" id="KW-0347">Helicase</keyword>